<dbReference type="InterPro" id="IPR002470">
    <property type="entry name" value="Peptidase_S9A"/>
</dbReference>
<accession>A0ABP8Q076</accession>
<dbReference type="SUPFAM" id="SSF53474">
    <property type="entry name" value="alpha/beta-Hydrolases"/>
    <property type="match status" value="1"/>
</dbReference>
<gene>
    <name evidence="7" type="ORF">GCM10023095_07720</name>
</gene>
<dbReference type="PANTHER" id="PTHR11757:SF19">
    <property type="entry name" value="PROLYL ENDOPEPTIDASE-LIKE"/>
    <property type="match status" value="1"/>
</dbReference>
<evidence type="ECO:0000256" key="4">
    <source>
        <dbReference type="ARBA" id="ARBA00022825"/>
    </source>
</evidence>
<feature type="domain" description="Peptidase S9 prolyl oligopeptidase catalytic" evidence="5">
    <location>
        <begin position="464"/>
        <end position="679"/>
    </location>
</feature>
<evidence type="ECO:0000256" key="1">
    <source>
        <dbReference type="ARBA" id="ARBA00005228"/>
    </source>
</evidence>
<evidence type="ECO:0000259" key="6">
    <source>
        <dbReference type="Pfam" id="PF02897"/>
    </source>
</evidence>
<feature type="domain" description="Peptidase S9A N-terminal" evidence="6">
    <location>
        <begin position="9"/>
        <end position="405"/>
    </location>
</feature>
<dbReference type="InterPro" id="IPR023302">
    <property type="entry name" value="Pept_S9A_N"/>
</dbReference>
<dbReference type="InterPro" id="IPR051543">
    <property type="entry name" value="Serine_Peptidase_S9A"/>
</dbReference>
<dbReference type="PANTHER" id="PTHR11757">
    <property type="entry name" value="PROTEASE FAMILY S9A OLIGOPEPTIDASE"/>
    <property type="match status" value="1"/>
</dbReference>
<dbReference type="Gene3D" id="3.40.50.1820">
    <property type="entry name" value="alpha/beta hydrolase"/>
    <property type="match status" value="1"/>
</dbReference>
<evidence type="ECO:0000256" key="2">
    <source>
        <dbReference type="ARBA" id="ARBA00022670"/>
    </source>
</evidence>
<protein>
    <submittedName>
        <fullName evidence="7">S9 family peptidase</fullName>
    </submittedName>
</protein>
<dbReference type="InterPro" id="IPR001375">
    <property type="entry name" value="Peptidase_S9_cat"/>
</dbReference>
<dbReference type="Proteomes" id="UP001501321">
    <property type="component" value="Unassembled WGS sequence"/>
</dbReference>
<comment type="caution">
    <text evidence="7">The sequence shown here is derived from an EMBL/GenBank/DDBJ whole genome shotgun (WGS) entry which is preliminary data.</text>
</comment>
<dbReference type="Pfam" id="PF00326">
    <property type="entry name" value="Peptidase_S9"/>
    <property type="match status" value="1"/>
</dbReference>
<evidence type="ECO:0000313" key="7">
    <source>
        <dbReference type="EMBL" id="GAA4495062.1"/>
    </source>
</evidence>
<name>A0ABP8Q076_9GAMM</name>
<reference evidence="8" key="1">
    <citation type="journal article" date="2019" name="Int. J. Syst. Evol. Microbiol.">
        <title>The Global Catalogue of Microorganisms (GCM) 10K type strain sequencing project: providing services to taxonomists for standard genome sequencing and annotation.</title>
        <authorList>
            <consortium name="The Broad Institute Genomics Platform"/>
            <consortium name="The Broad Institute Genome Sequencing Center for Infectious Disease"/>
            <person name="Wu L."/>
            <person name="Ma J."/>
        </authorList>
    </citation>
    <scope>NUCLEOTIDE SEQUENCE [LARGE SCALE GENOMIC DNA]</scope>
    <source>
        <strain evidence="8">JCM 32226</strain>
    </source>
</reference>
<keyword evidence="2" id="KW-0645">Protease</keyword>
<dbReference type="Gene3D" id="2.130.10.120">
    <property type="entry name" value="Prolyl oligopeptidase, N-terminal domain"/>
    <property type="match status" value="1"/>
</dbReference>
<evidence type="ECO:0000256" key="3">
    <source>
        <dbReference type="ARBA" id="ARBA00022801"/>
    </source>
</evidence>
<dbReference type="RefSeq" id="WP_345010241.1">
    <property type="nucleotide sequence ID" value="NZ_BAABFC010000004.1"/>
</dbReference>
<dbReference type="PRINTS" id="PR00862">
    <property type="entry name" value="PROLIGOPTASE"/>
</dbReference>
<proteinExistence type="inferred from homology"/>
<organism evidence="7 8">
    <name type="scientific">Pseudaeromonas paramecii</name>
    <dbReference type="NCBI Taxonomy" id="2138166"/>
    <lineage>
        <taxon>Bacteria</taxon>
        <taxon>Pseudomonadati</taxon>
        <taxon>Pseudomonadota</taxon>
        <taxon>Gammaproteobacteria</taxon>
        <taxon>Aeromonadales</taxon>
        <taxon>Aeromonadaceae</taxon>
        <taxon>Pseudaeromonas</taxon>
    </lineage>
</organism>
<evidence type="ECO:0000313" key="8">
    <source>
        <dbReference type="Proteomes" id="UP001501321"/>
    </source>
</evidence>
<keyword evidence="8" id="KW-1185">Reference proteome</keyword>
<comment type="similarity">
    <text evidence="1">Belongs to the peptidase S9A family.</text>
</comment>
<dbReference type="SUPFAM" id="SSF50993">
    <property type="entry name" value="Peptidase/esterase 'gauge' domain"/>
    <property type="match status" value="1"/>
</dbReference>
<dbReference type="Pfam" id="PF02897">
    <property type="entry name" value="Peptidase_S9_N"/>
    <property type="match status" value="1"/>
</dbReference>
<evidence type="ECO:0000259" key="5">
    <source>
        <dbReference type="Pfam" id="PF00326"/>
    </source>
</evidence>
<keyword evidence="4" id="KW-0720">Serine protease</keyword>
<dbReference type="EMBL" id="BAABFC010000004">
    <property type="protein sequence ID" value="GAA4495062.1"/>
    <property type="molecule type" value="Genomic_DNA"/>
</dbReference>
<sequence length="682" mass="76964">MTRIQPPLAPRHPHVHEQHGDLRQDPWFWLRDDSRQDPEVRAYLEAENAYSQAVLAQTQPLQQTLYDEIAGRLQPTELSVPYWLRGFWYRHRFEAGAEHPIYERLPDLEAKPELLLDANVQAAGQAFYQLGSLAVSPDNRLLAVSEDLGARRQYRVQVRDLADGEWRSDVLENTSGELVWAADSRQLFYVTLDEETLLPCRLWCHTLGEPQAQDRLIYEETDDSFYLSLDLSRSEHFLLICLESTLTTEVWCLPTAAPEGQPLCLLPRQEGHEYYLDHLAGHWIIRSNRDGANFGLYRAAEASPSQWQTLLGPEDTVLLQDFELFDSAILVEERVAGLTRLRQLDAQGQPVRTLQFADAAYVTWLGFNPCPGSGECRYGYSAMTRPAGLYALDLASGAQRLLKQQVVLGHFDAEAYTSQRLLLPARDGAQVPVSLVYRRDLADLRQAPLLVYGYGAYGLSEDPEFDAARLSLLDRGFIYAIAHVRGGEELGRHWYEQGRLESKANSFNDFIDVTEGLLADGLGDPKRVFALGGSAGGLLVGAVMNQRPDLYLGVVAAVPFVDVLTSMLDESLPLTAGEYDEWGDPREEEDYWRIKSYSPYDQVKAQAYPHLLVVSGFHDSQVQYWEPAKWVAKLRAHKTDSNWLLLCMDMEVGHGGQSGRYAQLKDLAREYAFMLHLAGISG</sequence>
<keyword evidence="3" id="KW-0378">Hydrolase</keyword>
<dbReference type="InterPro" id="IPR029058">
    <property type="entry name" value="AB_hydrolase_fold"/>
</dbReference>